<feature type="domain" description="Peptidase M20 dimerisation" evidence="8">
    <location>
        <begin position="183"/>
        <end position="292"/>
    </location>
</feature>
<evidence type="ECO:0000256" key="7">
    <source>
        <dbReference type="ARBA" id="ARBA00023285"/>
    </source>
</evidence>
<dbReference type="Gene3D" id="3.40.630.10">
    <property type="entry name" value="Zn peptidases"/>
    <property type="match status" value="1"/>
</dbReference>
<reference evidence="9" key="2">
    <citation type="submission" date="2020-04" db="EMBL/GenBank/DDBJ databases">
        <authorList>
            <person name="Santos R.A.C."/>
            <person name="Steenwyk J.L."/>
            <person name="Rivero-Menendez O."/>
            <person name="Mead M.E."/>
            <person name="Silva L.P."/>
            <person name="Bastos R.W."/>
            <person name="Alastruey-Izquierdo A."/>
            <person name="Goldman G.H."/>
            <person name="Rokas A."/>
        </authorList>
    </citation>
    <scope>NUCLEOTIDE SEQUENCE</scope>
    <source>
        <strain evidence="9">CNM-CM6805</strain>
    </source>
</reference>
<reference evidence="9" key="1">
    <citation type="journal article" date="2020" name="bioRxiv">
        <title>Genomic and phenotypic heterogeneity of clinical isolates of the human pathogens Aspergillus fumigatus, Aspergillus lentulus and Aspergillus fumigatiaffinis.</title>
        <authorList>
            <person name="dos Santos R.A.C."/>
            <person name="Steenwyk J.L."/>
            <person name="Rivero-Menendez O."/>
            <person name="Mead M.E."/>
            <person name="Silva L.P."/>
            <person name="Bastos R.W."/>
            <person name="Alastruey-Izquierdo A."/>
            <person name="Goldman G.H."/>
            <person name="Rokas A."/>
        </authorList>
    </citation>
    <scope>NUCLEOTIDE SEQUENCE</scope>
    <source>
        <strain evidence="9">CNM-CM6805</strain>
    </source>
</reference>
<evidence type="ECO:0000313" key="10">
    <source>
        <dbReference type="Proteomes" id="UP000653565"/>
    </source>
</evidence>
<proteinExistence type="inferred from homology"/>
<accession>A0A8H4GSW9</accession>
<evidence type="ECO:0000259" key="8">
    <source>
        <dbReference type="Pfam" id="PF07687"/>
    </source>
</evidence>
<comment type="cofactor">
    <cofactor evidence="2">
        <name>Zn(2+)</name>
        <dbReference type="ChEBI" id="CHEBI:29105"/>
    </cofactor>
</comment>
<evidence type="ECO:0000256" key="5">
    <source>
        <dbReference type="ARBA" id="ARBA00022801"/>
    </source>
</evidence>
<dbReference type="PANTHER" id="PTHR43808:SF25">
    <property type="entry name" value="PEPTIDASE M20 DIMERISATION DOMAIN-CONTAINING PROTEIN"/>
    <property type="match status" value="1"/>
</dbReference>
<evidence type="ECO:0000313" key="9">
    <source>
        <dbReference type="EMBL" id="KAF4227482.1"/>
    </source>
</evidence>
<dbReference type="InterPro" id="IPR050072">
    <property type="entry name" value="Peptidase_M20A"/>
</dbReference>
<dbReference type="GO" id="GO:0046872">
    <property type="term" value="F:metal ion binding"/>
    <property type="evidence" value="ECO:0007669"/>
    <property type="project" value="UniProtKB-KW"/>
</dbReference>
<name>A0A8H4GSW9_9EURO</name>
<dbReference type="InterPro" id="IPR036264">
    <property type="entry name" value="Bact_exopeptidase_dim_dom"/>
</dbReference>
<dbReference type="Proteomes" id="UP000653565">
    <property type="component" value="Unassembled WGS sequence"/>
</dbReference>
<evidence type="ECO:0000256" key="2">
    <source>
        <dbReference type="ARBA" id="ARBA00001947"/>
    </source>
</evidence>
<evidence type="ECO:0000256" key="6">
    <source>
        <dbReference type="ARBA" id="ARBA00022833"/>
    </source>
</evidence>
<keyword evidence="4" id="KW-0479">Metal-binding</keyword>
<comment type="caution">
    <text evidence="9">The sequence shown here is derived from an EMBL/GenBank/DDBJ whole genome shotgun (WGS) entry which is preliminary data.</text>
</comment>
<keyword evidence="7" id="KW-0170">Cobalt</keyword>
<comment type="cofactor">
    <cofactor evidence="1">
        <name>Co(2+)</name>
        <dbReference type="ChEBI" id="CHEBI:48828"/>
    </cofactor>
</comment>
<keyword evidence="10" id="KW-1185">Reference proteome</keyword>
<dbReference type="NCBIfam" id="TIGR01910">
    <property type="entry name" value="DapE-ArgE"/>
    <property type="match status" value="1"/>
</dbReference>
<evidence type="ECO:0000256" key="3">
    <source>
        <dbReference type="ARBA" id="ARBA00006247"/>
    </source>
</evidence>
<dbReference type="AlphaFoldDB" id="A0A8H4GSW9"/>
<evidence type="ECO:0000256" key="4">
    <source>
        <dbReference type="ARBA" id="ARBA00022723"/>
    </source>
</evidence>
<dbReference type="Gene3D" id="3.30.70.360">
    <property type="match status" value="1"/>
</dbReference>
<keyword evidence="5" id="KW-0378">Hydrolase</keyword>
<organism evidence="9 10">
    <name type="scientific">Aspergillus fumigatiaffinis</name>
    <dbReference type="NCBI Taxonomy" id="340414"/>
    <lineage>
        <taxon>Eukaryota</taxon>
        <taxon>Fungi</taxon>
        <taxon>Dikarya</taxon>
        <taxon>Ascomycota</taxon>
        <taxon>Pezizomycotina</taxon>
        <taxon>Eurotiomycetes</taxon>
        <taxon>Eurotiomycetidae</taxon>
        <taxon>Eurotiales</taxon>
        <taxon>Aspergillaceae</taxon>
        <taxon>Aspergillus</taxon>
        <taxon>Aspergillus subgen. Fumigati</taxon>
    </lineage>
</organism>
<dbReference type="EMBL" id="JAAAPX010000177">
    <property type="protein sequence ID" value="KAF4227482.1"/>
    <property type="molecule type" value="Genomic_DNA"/>
</dbReference>
<dbReference type="InterPro" id="IPR002933">
    <property type="entry name" value="Peptidase_M20"/>
</dbReference>
<dbReference type="SUPFAM" id="SSF53187">
    <property type="entry name" value="Zn-dependent exopeptidases"/>
    <property type="match status" value="1"/>
</dbReference>
<dbReference type="GO" id="GO:0016787">
    <property type="term" value="F:hydrolase activity"/>
    <property type="evidence" value="ECO:0007669"/>
    <property type="project" value="UniProtKB-KW"/>
</dbReference>
<dbReference type="PANTHER" id="PTHR43808">
    <property type="entry name" value="ACETYLORNITHINE DEACETYLASE"/>
    <property type="match status" value="1"/>
</dbReference>
<comment type="similarity">
    <text evidence="3">Belongs to the peptidase M20A family.</text>
</comment>
<dbReference type="InterPro" id="IPR010182">
    <property type="entry name" value="ArgE/DapE"/>
</dbReference>
<dbReference type="Pfam" id="PF01546">
    <property type="entry name" value="Peptidase_M20"/>
    <property type="match status" value="1"/>
</dbReference>
<dbReference type="InterPro" id="IPR011650">
    <property type="entry name" value="Peptidase_M20_dimer"/>
</dbReference>
<sequence length="392" mass="41674">MVAIPQPGSFELIDDPIALTQALVHMDSSNPSIGATSGAGECTIARCIQSWLAHRQIEVHRIEPTVGRPSIVGVVRGSGGGKSLMFNGHLDTVSLSSYLDDPLSGRISEDRIYGRGSADMKSGVAAAMIALAKAKDLDLKGDVIFTGVSDEEGDSIGTAQVLQAGWTADAAIVSEPTNLELLTSHKGIVILEVNIYGIAAHGSRPDLGVDAIAHAGYFLVELDRFLKELQQSPGHPNIGPGSIHASIITGGQEVNSFPAQCTIQLDRRTIPGETPESVEQEVRGLLQKAAENVPHLNFDVKITLSQPAFHISSEHPFIALTRQVIEQKIGHPPTLSGAPYWTDCGLLSAHGIPSLLWGPSGGGLHAEEEWVDIHSITHVTEALTEIARQYCA</sequence>
<gene>
    <name evidence="9" type="ORF">CNMCM6805_002862</name>
</gene>
<keyword evidence="6" id="KW-0862">Zinc</keyword>
<protein>
    <recommendedName>
        <fullName evidence="8">Peptidase M20 dimerisation domain-containing protein</fullName>
    </recommendedName>
</protein>
<dbReference type="Pfam" id="PF07687">
    <property type="entry name" value="M20_dimer"/>
    <property type="match status" value="1"/>
</dbReference>
<evidence type="ECO:0000256" key="1">
    <source>
        <dbReference type="ARBA" id="ARBA00001941"/>
    </source>
</evidence>
<dbReference type="SUPFAM" id="SSF55031">
    <property type="entry name" value="Bacterial exopeptidase dimerisation domain"/>
    <property type="match status" value="1"/>
</dbReference>